<dbReference type="Pfam" id="PF12118">
    <property type="entry name" value="SprA-related"/>
    <property type="match status" value="1"/>
</dbReference>
<comment type="caution">
    <text evidence="2">The sequence shown here is derived from an EMBL/GenBank/DDBJ whole genome shotgun (WGS) entry which is preliminary data.</text>
</comment>
<dbReference type="Proteomes" id="UP000633814">
    <property type="component" value="Unassembled WGS sequence"/>
</dbReference>
<feature type="compositionally biased region" description="Low complexity" evidence="1">
    <location>
        <begin position="106"/>
        <end position="117"/>
    </location>
</feature>
<name>A0ABS8C553_9ALTE</name>
<keyword evidence="3" id="KW-1185">Reference proteome</keyword>
<proteinExistence type="predicted"/>
<organism evidence="2 3">
    <name type="scientific">Alishewanella maricola</name>
    <dbReference type="NCBI Taxonomy" id="2795740"/>
    <lineage>
        <taxon>Bacteria</taxon>
        <taxon>Pseudomonadati</taxon>
        <taxon>Pseudomonadota</taxon>
        <taxon>Gammaproteobacteria</taxon>
        <taxon>Alteromonadales</taxon>
        <taxon>Alteromonadaceae</taxon>
        <taxon>Alishewanella</taxon>
    </lineage>
</organism>
<dbReference type="EMBL" id="JAEINI020000006">
    <property type="protein sequence ID" value="MCB5227263.1"/>
    <property type="molecule type" value="Genomic_DNA"/>
</dbReference>
<evidence type="ECO:0000256" key="1">
    <source>
        <dbReference type="SAM" id="MobiDB-lite"/>
    </source>
</evidence>
<dbReference type="InterPro" id="IPR021973">
    <property type="entry name" value="SprA-related"/>
</dbReference>
<feature type="compositionally biased region" description="Basic and acidic residues" evidence="1">
    <location>
        <begin position="118"/>
        <end position="136"/>
    </location>
</feature>
<reference evidence="2 3" key="1">
    <citation type="submission" date="2021-10" db="EMBL/GenBank/DDBJ databases">
        <title>Alishewanella koreense sp. nov. isolated from seawater of southwestern coast in South Korea and the proposal for the reclassification of Rheinheimera perlucida and Rheinheimera tuosuensis as Arsukibacterium perlucida and Arsukibacterium tuosuensis.</title>
        <authorList>
            <person name="Kim K.H."/>
            <person name="Ruan W."/>
            <person name="Kim K.R."/>
            <person name="Baek J.H."/>
            <person name="Jeon C.O."/>
        </authorList>
    </citation>
    <scope>NUCLEOTIDE SEQUENCE [LARGE SCALE GENOMIC DNA]</scope>
    <source>
        <strain evidence="2 3">16-MA</strain>
    </source>
</reference>
<evidence type="ECO:0008006" key="4">
    <source>
        <dbReference type="Google" id="ProtNLM"/>
    </source>
</evidence>
<accession>A0ABS8C553</accession>
<feature type="compositionally biased region" description="Polar residues" evidence="1">
    <location>
        <begin position="1"/>
        <end position="19"/>
    </location>
</feature>
<feature type="compositionally biased region" description="Basic and acidic residues" evidence="1">
    <location>
        <begin position="21"/>
        <end position="54"/>
    </location>
</feature>
<protein>
    <recommendedName>
        <fullName evidence="4">Catalase</fullName>
    </recommendedName>
</protein>
<feature type="region of interest" description="Disordered" evidence="1">
    <location>
        <begin position="1"/>
        <end position="149"/>
    </location>
</feature>
<evidence type="ECO:0000313" key="3">
    <source>
        <dbReference type="Proteomes" id="UP000633814"/>
    </source>
</evidence>
<sequence length="305" mass="33371">MQITSTYPNVSINTANPATEQARRDMQRRELVEPVRDTEKGSAERALNSDDRTRNGNANSNVTLYDRNGKETETQQAVEGRQQQSSDQQSSEQQASEQKSSERQAAEQAEQQAQTEQNEVRELQARDQEVRAHEQAHATIGGRYAGSPSYDYQQGPDGRRYAVGGEVQIDLSPVPGDPQETIRKMQQVKAAALAPAEPSGADRSIAAAASQRAQQAQAELIAQNAEKLIEAAASSTANSETTASLNAATATDTPQQVESAPVAGIVLPQRERLEINSMMQTRTKVIQNFYQLATEPQQRPLRQQA</sequence>
<gene>
    <name evidence="2" type="ORF">JAO78_010605</name>
</gene>
<dbReference type="RefSeq" id="WP_226751327.1">
    <property type="nucleotide sequence ID" value="NZ_JAEINI020000006.1"/>
</dbReference>
<feature type="compositionally biased region" description="Low complexity" evidence="1">
    <location>
        <begin position="82"/>
        <end position="98"/>
    </location>
</feature>
<evidence type="ECO:0000313" key="2">
    <source>
        <dbReference type="EMBL" id="MCB5227263.1"/>
    </source>
</evidence>